<feature type="domain" description="SAP" evidence="1">
    <location>
        <begin position="76"/>
        <end position="110"/>
    </location>
</feature>
<name>A0A9N8DLI4_9STRA</name>
<gene>
    <name evidence="2" type="ORF">SEMRO_221_G090940.1</name>
</gene>
<dbReference type="InterPro" id="IPR036361">
    <property type="entry name" value="SAP_dom_sf"/>
</dbReference>
<dbReference type="PROSITE" id="PS50800">
    <property type="entry name" value="SAP"/>
    <property type="match status" value="1"/>
</dbReference>
<evidence type="ECO:0000313" key="2">
    <source>
        <dbReference type="EMBL" id="CAB9505173.1"/>
    </source>
</evidence>
<accession>A0A9N8DLI4</accession>
<dbReference type="Gene3D" id="1.10.720.30">
    <property type="entry name" value="SAP domain"/>
    <property type="match status" value="1"/>
</dbReference>
<dbReference type="Proteomes" id="UP001153069">
    <property type="component" value="Unassembled WGS sequence"/>
</dbReference>
<dbReference type="EMBL" id="CAICTM010000220">
    <property type="protein sequence ID" value="CAB9505173.1"/>
    <property type="molecule type" value="Genomic_DNA"/>
</dbReference>
<evidence type="ECO:0000259" key="1">
    <source>
        <dbReference type="PROSITE" id="PS50800"/>
    </source>
</evidence>
<keyword evidence="3" id="KW-1185">Reference proteome</keyword>
<evidence type="ECO:0000313" key="3">
    <source>
        <dbReference type="Proteomes" id="UP001153069"/>
    </source>
</evidence>
<sequence length="119" mass="13308">MADFEFTVQGFRLNNSMLPPEYRTQIRVAAFMEKIEQMAAITVDLDNPAPGTMLGQSYLTAEQQLRDLRGEAKPLEAGVTVVALKQMSKNCGLSSTGKKAELIERIYNHVDYFHTDHSA</sequence>
<dbReference type="Pfam" id="PF02037">
    <property type="entry name" value="SAP"/>
    <property type="match status" value="1"/>
</dbReference>
<comment type="caution">
    <text evidence="2">The sequence shown here is derived from an EMBL/GenBank/DDBJ whole genome shotgun (WGS) entry which is preliminary data.</text>
</comment>
<dbReference type="AlphaFoldDB" id="A0A9N8DLI4"/>
<organism evidence="2 3">
    <name type="scientific">Seminavis robusta</name>
    <dbReference type="NCBI Taxonomy" id="568900"/>
    <lineage>
        <taxon>Eukaryota</taxon>
        <taxon>Sar</taxon>
        <taxon>Stramenopiles</taxon>
        <taxon>Ochrophyta</taxon>
        <taxon>Bacillariophyta</taxon>
        <taxon>Bacillariophyceae</taxon>
        <taxon>Bacillariophycidae</taxon>
        <taxon>Naviculales</taxon>
        <taxon>Naviculaceae</taxon>
        <taxon>Seminavis</taxon>
    </lineage>
</organism>
<proteinExistence type="predicted"/>
<dbReference type="SMART" id="SM00513">
    <property type="entry name" value="SAP"/>
    <property type="match status" value="1"/>
</dbReference>
<protein>
    <recommendedName>
        <fullName evidence="1">SAP domain-containing protein</fullName>
    </recommendedName>
</protein>
<reference evidence="2" key="1">
    <citation type="submission" date="2020-06" db="EMBL/GenBank/DDBJ databases">
        <authorList>
            <consortium name="Plant Systems Biology data submission"/>
        </authorList>
    </citation>
    <scope>NUCLEOTIDE SEQUENCE</scope>
    <source>
        <strain evidence="2">D6</strain>
    </source>
</reference>
<dbReference type="OrthoDB" id="445357at2759"/>
<dbReference type="SUPFAM" id="SSF68906">
    <property type="entry name" value="SAP domain"/>
    <property type="match status" value="1"/>
</dbReference>
<dbReference type="InterPro" id="IPR003034">
    <property type="entry name" value="SAP_dom"/>
</dbReference>